<keyword evidence="1" id="KW-0472">Membrane</keyword>
<reference evidence="2" key="1">
    <citation type="journal article" date="2021" name="Proc. Natl. Acad. Sci. U.S.A.">
        <title>A Catalog of Tens of Thousands of Viruses from Human Metagenomes Reveals Hidden Associations with Chronic Diseases.</title>
        <authorList>
            <person name="Tisza M.J."/>
            <person name="Buck C.B."/>
        </authorList>
    </citation>
    <scope>NUCLEOTIDE SEQUENCE</scope>
    <source>
        <strain evidence="2">Ct0jJ30</strain>
    </source>
</reference>
<sequence length="66" mass="7089">MIFNGAPKGCDSGCIKKFHNYADLYKALAVIVYGVVSSLSFLMYLESLVSAVGKLLIVVCNCVIVV</sequence>
<name>A0A8S5PII9_9CAUD</name>
<accession>A0A8S5PII9</accession>
<evidence type="ECO:0000313" key="2">
    <source>
        <dbReference type="EMBL" id="DAE06536.1"/>
    </source>
</evidence>
<protein>
    <submittedName>
        <fullName evidence="2">Uncharacterized protein</fullName>
    </submittedName>
</protein>
<keyword evidence="1" id="KW-0812">Transmembrane</keyword>
<proteinExistence type="predicted"/>
<feature type="transmembrane region" description="Helical" evidence="1">
    <location>
        <begin position="27"/>
        <end position="45"/>
    </location>
</feature>
<evidence type="ECO:0000256" key="1">
    <source>
        <dbReference type="SAM" id="Phobius"/>
    </source>
</evidence>
<dbReference type="EMBL" id="BK015439">
    <property type="protein sequence ID" value="DAE06536.1"/>
    <property type="molecule type" value="Genomic_DNA"/>
</dbReference>
<organism evidence="2">
    <name type="scientific">Myoviridae sp. ct0jJ30</name>
    <dbReference type="NCBI Taxonomy" id="2825014"/>
    <lineage>
        <taxon>Viruses</taxon>
        <taxon>Duplodnaviria</taxon>
        <taxon>Heunggongvirae</taxon>
        <taxon>Uroviricota</taxon>
        <taxon>Caudoviricetes</taxon>
    </lineage>
</organism>
<keyword evidence="1" id="KW-1133">Transmembrane helix</keyword>